<protein>
    <submittedName>
        <fullName evidence="1">Uncharacterized protein</fullName>
    </submittedName>
</protein>
<organism evidence="1 2">
    <name type="scientific">Phytohabitans suffuscus</name>
    <dbReference type="NCBI Taxonomy" id="624315"/>
    <lineage>
        <taxon>Bacteria</taxon>
        <taxon>Bacillati</taxon>
        <taxon>Actinomycetota</taxon>
        <taxon>Actinomycetes</taxon>
        <taxon>Micromonosporales</taxon>
        <taxon>Micromonosporaceae</taxon>
    </lineage>
</organism>
<dbReference type="AlphaFoldDB" id="A0A6F8YC62"/>
<evidence type="ECO:0000313" key="1">
    <source>
        <dbReference type="EMBL" id="BCB83705.1"/>
    </source>
</evidence>
<name>A0A6F8YC62_9ACTN</name>
<dbReference type="EMBL" id="AP022871">
    <property type="protein sequence ID" value="BCB83705.1"/>
    <property type="molecule type" value="Genomic_DNA"/>
</dbReference>
<sequence length="116" mass="12185">MSPDPGNYVSDDSLGGSTLPRFDADWSMIVCLLHLPAGSAVGGWVRATAINDIERHPTALKGKALTSVFAVCACQGLVCGNVDTEVVLQLPPTVLNCVEPQVSDIETVTSLPRPLP</sequence>
<reference evidence="1 2" key="2">
    <citation type="submission" date="2020-03" db="EMBL/GenBank/DDBJ databases">
        <authorList>
            <person name="Ichikawa N."/>
            <person name="Kimura A."/>
            <person name="Kitahashi Y."/>
            <person name="Uohara A."/>
        </authorList>
    </citation>
    <scope>NUCLEOTIDE SEQUENCE [LARGE SCALE GENOMIC DNA]</scope>
    <source>
        <strain evidence="1 2">NBRC 105367</strain>
    </source>
</reference>
<gene>
    <name evidence="1" type="ORF">Psuf_010180</name>
</gene>
<dbReference type="Proteomes" id="UP000503011">
    <property type="component" value="Chromosome"/>
</dbReference>
<dbReference type="KEGG" id="psuu:Psuf_010180"/>
<keyword evidence="2" id="KW-1185">Reference proteome</keyword>
<proteinExistence type="predicted"/>
<reference evidence="1 2" key="1">
    <citation type="submission" date="2020-03" db="EMBL/GenBank/DDBJ databases">
        <title>Whole genome shotgun sequence of Phytohabitans suffuscus NBRC 105367.</title>
        <authorList>
            <person name="Komaki H."/>
            <person name="Tamura T."/>
        </authorList>
    </citation>
    <scope>NUCLEOTIDE SEQUENCE [LARGE SCALE GENOMIC DNA]</scope>
    <source>
        <strain evidence="1 2">NBRC 105367</strain>
    </source>
</reference>
<accession>A0A6F8YC62</accession>
<evidence type="ECO:0000313" key="2">
    <source>
        <dbReference type="Proteomes" id="UP000503011"/>
    </source>
</evidence>